<keyword evidence="3" id="KW-1185">Reference proteome</keyword>
<sequence>MLSRIEIVSHVVVLAVLVAFVLIFTDRSIFAWTLAGACFVGVLAGDLLIRAVRARTRR</sequence>
<protein>
    <submittedName>
        <fullName evidence="2">Uncharacterized protein</fullName>
    </submittedName>
</protein>
<evidence type="ECO:0000313" key="3">
    <source>
        <dbReference type="Proteomes" id="UP000515871"/>
    </source>
</evidence>
<organism evidence="2 3">
    <name type="scientific">Aeromicrobium senzhongii</name>
    <dbReference type="NCBI Taxonomy" id="2663859"/>
    <lineage>
        <taxon>Bacteria</taxon>
        <taxon>Bacillati</taxon>
        <taxon>Actinomycetota</taxon>
        <taxon>Actinomycetes</taxon>
        <taxon>Propionibacteriales</taxon>
        <taxon>Nocardioidaceae</taxon>
        <taxon>Aeromicrobium</taxon>
    </lineage>
</organism>
<feature type="transmembrane region" description="Helical" evidence="1">
    <location>
        <begin position="30"/>
        <end position="49"/>
    </location>
</feature>
<reference evidence="2 3" key="1">
    <citation type="submission" date="2020-08" db="EMBL/GenBank/DDBJ databases">
        <title>Novel species in genus Aeromicrobium.</title>
        <authorList>
            <person name="Zhang G."/>
        </authorList>
    </citation>
    <scope>NUCLEOTIDE SEQUENCE [LARGE SCALE GENOMIC DNA]</scope>
    <source>
        <strain evidence="3">zg-629</strain>
    </source>
</reference>
<dbReference type="EMBL" id="CP060587">
    <property type="protein sequence ID" value="QNL93904.1"/>
    <property type="molecule type" value="Genomic_DNA"/>
</dbReference>
<name>A0ABX6SR90_9ACTN</name>
<proteinExistence type="predicted"/>
<feature type="transmembrane region" description="Helical" evidence="1">
    <location>
        <begin position="7"/>
        <end position="24"/>
    </location>
</feature>
<gene>
    <name evidence="2" type="ORF">H9L21_12465</name>
</gene>
<evidence type="ECO:0000313" key="2">
    <source>
        <dbReference type="EMBL" id="QNL93904.1"/>
    </source>
</evidence>
<accession>A0ABX6SR90</accession>
<dbReference type="Proteomes" id="UP000515871">
    <property type="component" value="Chromosome"/>
</dbReference>
<dbReference type="RefSeq" id="WP_154596628.1">
    <property type="nucleotide sequence ID" value="NZ_CP060587.1"/>
</dbReference>
<evidence type="ECO:0000256" key="1">
    <source>
        <dbReference type="SAM" id="Phobius"/>
    </source>
</evidence>
<keyword evidence="1" id="KW-1133">Transmembrane helix</keyword>
<keyword evidence="1" id="KW-0812">Transmembrane</keyword>
<keyword evidence="1" id="KW-0472">Membrane</keyword>